<dbReference type="GO" id="GO:0005886">
    <property type="term" value="C:plasma membrane"/>
    <property type="evidence" value="ECO:0007669"/>
    <property type="project" value="UniProtKB-SubCell"/>
</dbReference>
<feature type="transmembrane region" description="Helical" evidence="6">
    <location>
        <begin position="55"/>
        <end position="74"/>
    </location>
</feature>
<dbReference type="Pfam" id="PF11728">
    <property type="entry name" value="ArAE_1_C"/>
    <property type="match status" value="1"/>
</dbReference>
<dbReference type="PANTHER" id="PTHR40064:SF1">
    <property type="entry name" value="MEMBRANE PROTEIN"/>
    <property type="match status" value="1"/>
</dbReference>
<feature type="domain" description="Putative aromatic acid exporter C-terminal" evidence="7">
    <location>
        <begin position="148"/>
        <end position="312"/>
    </location>
</feature>
<accession>A0A165XSX5</accession>
<keyword evidence="2" id="KW-1003">Cell membrane</keyword>
<reference evidence="8 11" key="2">
    <citation type="submission" date="2016-10" db="EMBL/GenBank/DDBJ databases">
        <title>The whole genome sequencing and assembly of Aeribacillus pallidus KCTC3564 strain.</title>
        <authorList>
            <person name="Lee Y.-J."/>
            <person name="Park M.-K."/>
            <person name="Yi H."/>
            <person name="Bahn Y.-S."/>
            <person name="Kim J.F."/>
            <person name="Lee D.-W."/>
        </authorList>
    </citation>
    <scope>NUCLEOTIDE SEQUENCE [LARGE SCALE GENOMIC DNA]</scope>
    <source>
        <strain evidence="8 11">KCTC3564</strain>
    </source>
</reference>
<dbReference type="Proteomes" id="UP000214606">
    <property type="component" value="Chromosome"/>
</dbReference>
<reference evidence="9 10" key="1">
    <citation type="submission" date="2016-04" db="EMBL/GenBank/DDBJ databases">
        <title>Draft genome sequence of Aeribacillus pallidus 8m3 from petroleum reservoir.</title>
        <authorList>
            <person name="Poltaraus A.B."/>
            <person name="Nazina T.N."/>
            <person name="Tourova T.P."/>
            <person name="Malakho S.M."/>
            <person name="Korshunova A.V."/>
            <person name="Sokolova D.S."/>
        </authorList>
    </citation>
    <scope>NUCLEOTIDE SEQUENCE [LARGE SCALE GENOMIC DNA]</scope>
    <source>
        <strain evidence="9 10">8m3</strain>
    </source>
</reference>
<evidence type="ECO:0000256" key="5">
    <source>
        <dbReference type="ARBA" id="ARBA00023136"/>
    </source>
</evidence>
<dbReference type="InterPro" id="IPR038323">
    <property type="entry name" value="ArAE_1_C_sf"/>
</dbReference>
<evidence type="ECO:0000313" key="9">
    <source>
        <dbReference type="EMBL" id="KZN96383.1"/>
    </source>
</evidence>
<evidence type="ECO:0000313" key="11">
    <source>
        <dbReference type="Proteomes" id="UP000214606"/>
    </source>
</evidence>
<evidence type="ECO:0000256" key="1">
    <source>
        <dbReference type="ARBA" id="ARBA00004651"/>
    </source>
</evidence>
<keyword evidence="10" id="KW-1185">Reference proteome</keyword>
<keyword evidence="3 6" id="KW-0812">Transmembrane</keyword>
<dbReference type="Gene3D" id="1.20.120.940">
    <property type="entry name" value="Putative aromatic acid exporter, C-terminal domain"/>
    <property type="match status" value="1"/>
</dbReference>
<dbReference type="STRING" id="33936.AZI98_10035"/>
<evidence type="ECO:0000313" key="8">
    <source>
        <dbReference type="EMBL" id="ASS91844.1"/>
    </source>
</evidence>
<dbReference type="AlphaFoldDB" id="A0A165XSX5"/>
<dbReference type="InterPro" id="IPR052984">
    <property type="entry name" value="UPF0421"/>
</dbReference>
<dbReference type="EMBL" id="LWBR01000024">
    <property type="protein sequence ID" value="KZN96383.1"/>
    <property type="molecule type" value="Genomic_DNA"/>
</dbReference>
<dbReference type="RefSeq" id="WP_063388142.1">
    <property type="nucleotide sequence ID" value="NZ_CP017703.1"/>
</dbReference>
<keyword evidence="5 6" id="KW-0472">Membrane</keyword>
<proteinExistence type="predicted"/>
<feature type="transmembrane region" description="Helical" evidence="6">
    <location>
        <begin position="125"/>
        <end position="144"/>
    </location>
</feature>
<evidence type="ECO:0000313" key="10">
    <source>
        <dbReference type="Proteomes" id="UP000076476"/>
    </source>
</evidence>
<comment type="subcellular location">
    <subcellularLocation>
        <location evidence="1">Cell membrane</location>
        <topology evidence="1">Multi-pass membrane protein</topology>
    </subcellularLocation>
</comment>
<dbReference type="Pfam" id="PF06081">
    <property type="entry name" value="ArAE_1"/>
    <property type="match status" value="1"/>
</dbReference>
<dbReference type="InterPro" id="IPR010343">
    <property type="entry name" value="ArAE_1"/>
</dbReference>
<dbReference type="EMBL" id="CP017703">
    <property type="protein sequence ID" value="ASS91844.1"/>
    <property type="molecule type" value="Genomic_DNA"/>
</dbReference>
<protein>
    <recommendedName>
        <fullName evidence="7">Putative aromatic acid exporter C-terminal domain-containing protein</fullName>
    </recommendedName>
</protein>
<evidence type="ECO:0000259" key="7">
    <source>
        <dbReference type="Pfam" id="PF11728"/>
    </source>
</evidence>
<feature type="transmembrane region" description="Helical" evidence="6">
    <location>
        <begin position="20"/>
        <end position="43"/>
    </location>
</feature>
<sequence>MRKFKIGYRTLKTAIGASLSIFLAQLMDLNHFVSTGIIAILCIQVTKKKSLKSAWSRFFACITGMMFSFLFFEIFGYHPIVIGFLLLFFIPTMVLFKTTEGIVTSAVIILHLYEAGQITLDIVQNELLIIVTGIGVALLMNLYMPSLENDLNVYRKEVEKNFAVIFEKIVAFLREGDYTWDGKEIPETADLIEKGKGLALRNVENRLLRHEDQYYAYFKMREKQFEIIERVLPTFTMITANVEQAHLIAQFIEELKDNIHSGNTAKKFLKKLDDIKKEMERAPLPKTRKEFETRARLYHFLYEMEQYLIIKSQFKGLADAKKGKG</sequence>
<dbReference type="Proteomes" id="UP000076476">
    <property type="component" value="Unassembled WGS sequence"/>
</dbReference>
<dbReference type="PANTHER" id="PTHR40064">
    <property type="entry name" value="MEMBRANE PROTEIN-RELATED"/>
    <property type="match status" value="1"/>
</dbReference>
<evidence type="ECO:0000256" key="4">
    <source>
        <dbReference type="ARBA" id="ARBA00022989"/>
    </source>
</evidence>
<dbReference type="OrthoDB" id="357521at2"/>
<evidence type="ECO:0000256" key="6">
    <source>
        <dbReference type="SAM" id="Phobius"/>
    </source>
</evidence>
<gene>
    <name evidence="8" type="ORF">AP3564_17765</name>
    <name evidence="9" type="ORF">AZI98_10035</name>
</gene>
<feature type="transmembrane region" description="Helical" evidence="6">
    <location>
        <begin position="80"/>
        <end position="113"/>
    </location>
</feature>
<keyword evidence="4 6" id="KW-1133">Transmembrane helix</keyword>
<dbReference type="KEGG" id="apak:AP3564_17765"/>
<organism evidence="9 10">
    <name type="scientific">Aeribacillus pallidus</name>
    <dbReference type="NCBI Taxonomy" id="33936"/>
    <lineage>
        <taxon>Bacteria</taxon>
        <taxon>Bacillati</taxon>
        <taxon>Bacillota</taxon>
        <taxon>Bacilli</taxon>
        <taxon>Bacillales</taxon>
        <taxon>Bacillaceae</taxon>
        <taxon>Aeribacillus</taxon>
    </lineage>
</organism>
<name>A0A165XSX5_9BACI</name>
<evidence type="ECO:0000256" key="2">
    <source>
        <dbReference type="ARBA" id="ARBA00022475"/>
    </source>
</evidence>
<evidence type="ECO:0000256" key="3">
    <source>
        <dbReference type="ARBA" id="ARBA00022692"/>
    </source>
</evidence>
<dbReference type="InterPro" id="IPR021062">
    <property type="entry name" value="ArAE_1_C"/>
</dbReference>